<reference evidence="2" key="1">
    <citation type="journal article" date="2021" name="Proc. Natl. Acad. Sci. U.S.A.">
        <title>A Catalog of Tens of Thousands of Viruses from Human Metagenomes Reveals Hidden Associations with Chronic Diseases.</title>
        <authorList>
            <person name="Tisza M.J."/>
            <person name="Buck C.B."/>
        </authorList>
    </citation>
    <scope>NUCLEOTIDE SEQUENCE</scope>
    <source>
        <strain evidence="2">CtNHj22</strain>
    </source>
</reference>
<accession>A0A8S5VFT8</accession>
<sequence>MALSGSVWTGRAGNSNSAKNRRKLYVANRRDIRWYNRRTGKAKRYSKPGTRDLEF</sequence>
<evidence type="ECO:0000256" key="1">
    <source>
        <dbReference type="SAM" id="MobiDB-lite"/>
    </source>
</evidence>
<proteinExistence type="predicted"/>
<name>A0A8S5VFT8_9CAUD</name>
<evidence type="ECO:0000313" key="2">
    <source>
        <dbReference type="EMBL" id="DAG05550.1"/>
    </source>
</evidence>
<dbReference type="EMBL" id="BK016261">
    <property type="protein sequence ID" value="DAG05550.1"/>
    <property type="molecule type" value="Genomic_DNA"/>
</dbReference>
<feature type="region of interest" description="Disordered" evidence="1">
    <location>
        <begin position="1"/>
        <end position="23"/>
    </location>
</feature>
<protein>
    <submittedName>
        <fullName evidence="2">Uncharacterized protein</fullName>
    </submittedName>
</protein>
<organism evidence="2">
    <name type="scientific">Siphoviridae sp. ctNHj22</name>
    <dbReference type="NCBI Taxonomy" id="2825468"/>
    <lineage>
        <taxon>Viruses</taxon>
        <taxon>Duplodnaviria</taxon>
        <taxon>Heunggongvirae</taxon>
        <taxon>Uroviricota</taxon>
        <taxon>Caudoviricetes</taxon>
    </lineage>
</organism>